<reference evidence="1" key="1">
    <citation type="submission" date="2022-04" db="EMBL/GenBank/DDBJ databases">
        <title>Chromosome-scale genome assembly of Holotrichia oblita Faldermann.</title>
        <authorList>
            <person name="Rongchong L."/>
        </authorList>
    </citation>
    <scope>NUCLEOTIDE SEQUENCE</scope>
    <source>
        <strain evidence="1">81SQS9</strain>
    </source>
</reference>
<sequence>MIVKGLRITPFNYYVSVVEKLMQAEKSYDTLPNFTAADSNVRGLLPAVPYGVHIEPWWRVNRMVLEDDIKMVNEEELKIIDYLIDFGSQTAGDLNYYIVLGLYKKGLIYVDVPITAVDRVPSSTVARFRHESNFRLAHVLDVETELVKQAVSLYCRLRFVNKLEAETEQSRMRRHPTWNHQPSPISK</sequence>
<dbReference type="EMBL" id="CM043021">
    <property type="protein sequence ID" value="KAI4458817.1"/>
    <property type="molecule type" value="Genomic_DNA"/>
</dbReference>
<dbReference type="Proteomes" id="UP001056778">
    <property type="component" value="Chromosome 7"/>
</dbReference>
<evidence type="ECO:0000313" key="2">
    <source>
        <dbReference type="Proteomes" id="UP001056778"/>
    </source>
</evidence>
<protein>
    <submittedName>
        <fullName evidence="1">Protein fam91a1</fullName>
    </submittedName>
</protein>
<accession>A0ACB9SW77</accession>
<organism evidence="1 2">
    <name type="scientific">Holotrichia oblita</name>
    <name type="common">Chafer beetle</name>
    <dbReference type="NCBI Taxonomy" id="644536"/>
    <lineage>
        <taxon>Eukaryota</taxon>
        <taxon>Metazoa</taxon>
        <taxon>Ecdysozoa</taxon>
        <taxon>Arthropoda</taxon>
        <taxon>Hexapoda</taxon>
        <taxon>Insecta</taxon>
        <taxon>Pterygota</taxon>
        <taxon>Neoptera</taxon>
        <taxon>Endopterygota</taxon>
        <taxon>Coleoptera</taxon>
        <taxon>Polyphaga</taxon>
        <taxon>Scarabaeiformia</taxon>
        <taxon>Scarabaeidae</taxon>
        <taxon>Melolonthinae</taxon>
        <taxon>Holotrichia</taxon>
    </lineage>
</organism>
<proteinExistence type="predicted"/>
<evidence type="ECO:0000313" key="1">
    <source>
        <dbReference type="EMBL" id="KAI4458817.1"/>
    </source>
</evidence>
<keyword evidence="2" id="KW-1185">Reference proteome</keyword>
<comment type="caution">
    <text evidence="1">The sequence shown here is derived from an EMBL/GenBank/DDBJ whole genome shotgun (WGS) entry which is preliminary data.</text>
</comment>
<name>A0ACB9SW77_HOLOL</name>
<gene>
    <name evidence="1" type="ORF">MML48_7g00012179</name>
</gene>